<sequence>MVDISPRSSRWTGRDWRDSRSREKFWNVSPITALHTQYISRTDVPYGGPAFHAAGTGYRHTRLASHQYHIHICIIIYPSFAKEDANDLITTNHSYIAFGALQVTGDALGASITNFPGRIWLGIVNASTNGSSSNKIFATEFDTRKSYLDDLDDNHVGIDINSINSVSQVSLIDRGVNLSRAVDVIESVRYDGQSKILKVYTFMSNKTGENERNPIISMPLDLSSFLPEDVFVGFSASRAWNFTSTDIGNYNENNNGVSLLWLWILIPIISVLVMFLGGVFVYFTWRRKKKRMQVLGQDENIEIQIQNSATAPQRFQLKDLKRATGNFDPTNILGRGGCGVVLKGLLADSKEVSRSNFSGHDGAYHNPPVGNPTCSPEWLVTDYLIT</sequence>
<keyword evidence="2" id="KW-0430">Lectin</keyword>
<accession>A0A2G2VVQ5</accession>
<reference evidence="6" key="2">
    <citation type="journal article" date="2017" name="J. Anim. Genet.">
        <title>Multiple reference genome sequences of hot pepper reveal the massive evolution of plant disease resistance genes by retroduplication.</title>
        <authorList>
            <person name="Kim S."/>
            <person name="Park J."/>
            <person name="Yeom S.-I."/>
            <person name="Kim Y.-M."/>
            <person name="Seo E."/>
            <person name="Kim K.-T."/>
            <person name="Kim M.-S."/>
            <person name="Lee J.M."/>
            <person name="Cheong K."/>
            <person name="Shin H.-S."/>
            <person name="Kim S.-B."/>
            <person name="Han K."/>
            <person name="Lee J."/>
            <person name="Park M."/>
            <person name="Lee H.-A."/>
            <person name="Lee H.-Y."/>
            <person name="Lee Y."/>
            <person name="Oh S."/>
            <person name="Lee J.H."/>
            <person name="Choi E."/>
            <person name="Choi E."/>
            <person name="Lee S.E."/>
            <person name="Jeon J."/>
            <person name="Kim H."/>
            <person name="Choi G."/>
            <person name="Song H."/>
            <person name="Lee J."/>
            <person name="Lee S.-C."/>
            <person name="Kwon J.-K."/>
            <person name="Lee H.-Y."/>
            <person name="Koo N."/>
            <person name="Hong Y."/>
            <person name="Kim R.W."/>
            <person name="Kang W.-H."/>
            <person name="Huh J.H."/>
            <person name="Kang B.-C."/>
            <person name="Yang T.-J."/>
            <person name="Lee Y.-H."/>
            <person name="Bennetzen J.L."/>
            <person name="Choi D."/>
        </authorList>
    </citation>
    <scope>NUCLEOTIDE SEQUENCE [LARGE SCALE GENOMIC DNA]</scope>
    <source>
        <strain evidence="6">cv. PBC81</strain>
    </source>
</reference>
<dbReference type="InterPro" id="IPR001220">
    <property type="entry name" value="Legume_lectin_dom"/>
</dbReference>
<dbReference type="GO" id="GO:0030246">
    <property type="term" value="F:carbohydrate binding"/>
    <property type="evidence" value="ECO:0007669"/>
    <property type="project" value="UniProtKB-KW"/>
</dbReference>
<evidence type="ECO:0000256" key="1">
    <source>
        <dbReference type="ARBA" id="ARBA00007606"/>
    </source>
</evidence>
<keyword evidence="6" id="KW-1185">Reference proteome</keyword>
<dbReference type="STRING" id="33114.A0A2G2VVQ5"/>
<keyword evidence="3" id="KW-0472">Membrane</keyword>
<organism evidence="5 6">
    <name type="scientific">Capsicum baccatum</name>
    <name type="common">Peruvian pepper</name>
    <dbReference type="NCBI Taxonomy" id="33114"/>
    <lineage>
        <taxon>Eukaryota</taxon>
        <taxon>Viridiplantae</taxon>
        <taxon>Streptophyta</taxon>
        <taxon>Embryophyta</taxon>
        <taxon>Tracheophyta</taxon>
        <taxon>Spermatophyta</taxon>
        <taxon>Magnoliopsida</taxon>
        <taxon>eudicotyledons</taxon>
        <taxon>Gunneridae</taxon>
        <taxon>Pentapetalae</taxon>
        <taxon>asterids</taxon>
        <taxon>lamiids</taxon>
        <taxon>Solanales</taxon>
        <taxon>Solanaceae</taxon>
        <taxon>Solanoideae</taxon>
        <taxon>Capsiceae</taxon>
        <taxon>Capsicum</taxon>
    </lineage>
</organism>
<keyword evidence="3" id="KW-0812">Transmembrane</keyword>
<evidence type="ECO:0000256" key="3">
    <source>
        <dbReference type="SAM" id="Phobius"/>
    </source>
</evidence>
<keyword evidence="3" id="KW-1133">Transmembrane helix</keyword>
<dbReference type="InterPro" id="IPR013320">
    <property type="entry name" value="ConA-like_dom_sf"/>
</dbReference>
<dbReference type="Gene3D" id="3.30.200.20">
    <property type="entry name" value="Phosphorylase Kinase, domain 1"/>
    <property type="match status" value="1"/>
</dbReference>
<name>A0A2G2VVQ5_CAPBA</name>
<evidence type="ECO:0000256" key="2">
    <source>
        <dbReference type="ARBA" id="ARBA00022734"/>
    </source>
</evidence>
<dbReference type="Gene3D" id="2.60.120.200">
    <property type="match status" value="1"/>
</dbReference>
<dbReference type="OrthoDB" id="1913956at2759"/>
<dbReference type="PANTHER" id="PTHR32401">
    <property type="entry name" value="CONCANAVALIN A-LIKE LECTIN FAMILY PROTEIN"/>
    <property type="match status" value="1"/>
</dbReference>
<gene>
    <name evidence="5" type="ORF">CQW23_24756</name>
</gene>
<comment type="caution">
    <text evidence="5">The sequence shown here is derived from an EMBL/GenBank/DDBJ whole genome shotgun (WGS) entry which is preliminary data.</text>
</comment>
<feature type="transmembrane region" description="Helical" evidence="3">
    <location>
        <begin position="260"/>
        <end position="283"/>
    </location>
</feature>
<dbReference type="SUPFAM" id="SSF49899">
    <property type="entry name" value="Concanavalin A-like lectins/glucanases"/>
    <property type="match status" value="1"/>
</dbReference>
<feature type="domain" description="Legume lectin" evidence="4">
    <location>
        <begin position="119"/>
        <end position="240"/>
    </location>
</feature>
<reference evidence="5 6" key="1">
    <citation type="journal article" date="2017" name="Genome Biol.">
        <title>New reference genome sequences of hot pepper reveal the massive evolution of plant disease-resistance genes by retroduplication.</title>
        <authorList>
            <person name="Kim S."/>
            <person name="Park J."/>
            <person name="Yeom S.I."/>
            <person name="Kim Y.M."/>
            <person name="Seo E."/>
            <person name="Kim K.T."/>
            <person name="Kim M.S."/>
            <person name="Lee J.M."/>
            <person name="Cheong K."/>
            <person name="Shin H.S."/>
            <person name="Kim S.B."/>
            <person name="Han K."/>
            <person name="Lee J."/>
            <person name="Park M."/>
            <person name="Lee H.A."/>
            <person name="Lee H.Y."/>
            <person name="Lee Y."/>
            <person name="Oh S."/>
            <person name="Lee J.H."/>
            <person name="Choi E."/>
            <person name="Choi E."/>
            <person name="Lee S.E."/>
            <person name="Jeon J."/>
            <person name="Kim H."/>
            <person name="Choi G."/>
            <person name="Song H."/>
            <person name="Lee J."/>
            <person name="Lee S.C."/>
            <person name="Kwon J.K."/>
            <person name="Lee H.Y."/>
            <person name="Koo N."/>
            <person name="Hong Y."/>
            <person name="Kim R.W."/>
            <person name="Kang W.H."/>
            <person name="Huh J.H."/>
            <person name="Kang B.C."/>
            <person name="Yang T.J."/>
            <person name="Lee Y.H."/>
            <person name="Bennetzen J.L."/>
            <person name="Choi D."/>
        </authorList>
    </citation>
    <scope>NUCLEOTIDE SEQUENCE [LARGE SCALE GENOMIC DNA]</scope>
    <source>
        <strain evidence="6">cv. PBC81</strain>
    </source>
</reference>
<dbReference type="PANTHER" id="PTHR32401:SF53">
    <property type="entry name" value="LEGUME LECTIN DOMAIN-CONTAINING PROTEIN"/>
    <property type="match status" value="1"/>
</dbReference>
<evidence type="ECO:0000259" key="4">
    <source>
        <dbReference type="Pfam" id="PF00139"/>
    </source>
</evidence>
<dbReference type="EMBL" id="MLFT02000010">
    <property type="protein sequence ID" value="PHT37056.1"/>
    <property type="molecule type" value="Genomic_DNA"/>
</dbReference>
<dbReference type="Proteomes" id="UP000224567">
    <property type="component" value="Unassembled WGS sequence"/>
</dbReference>
<evidence type="ECO:0000313" key="5">
    <source>
        <dbReference type="EMBL" id="PHT37056.1"/>
    </source>
</evidence>
<protein>
    <recommendedName>
        <fullName evidence="4">Legume lectin domain-containing protein</fullName>
    </recommendedName>
</protein>
<dbReference type="InterPro" id="IPR050258">
    <property type="entry name" value="Leguminous_Lectin"/>
</dbReference>
<dbReference type="AlphaFoldDB" id="A0A2G2VVQ5"/>
<comment type="similarity">
    <text evidence="1">Belongs to the leguminous lectin family.</text>
</comment>
<dbReference type="Pfam" id="PF00139">
    <property type="entry name" value="Lectin_legB"/>
    <property type="match status" value="1"/>
</dbReference>
<proteinExistence type="inferred from homology"/>
<evidence type="ECO:0000313" key="6">
    <source>
        <dbReference type="Proteomes" id="UP000224567"/>
    </source>
</evidence>